<dbReference type="GO" id="GO:0016787">
    <property type="term" value="F:hydrolase activity"/>
    <property type="evidence" value="ECO:0007669"/>
    <property type="project" value="UniProtKB-KW"/>
</dbReference>
<evidence type="ECO:0000313" key="3">
    <source>
        <dbReference type="Proteomes" id="UP000318943"/>
    </source>
</evidence>
<dbReference type="PANTHER" id="PTHR43194:SF2">
    <property type="entry name" value="PEROXISOMAL MEMBRANE PROTEIN LPX1"/>
    <property type="match status" value="1"/>
</dbReference>
<dbReference type="PANTHER" id="PTHR43194">
    <property type="entry name" value="HYDROLASE ALPHA/BETA FOLD FAMILY"/>
    <property type="match status" value="1"/>
</dbReference>
<dbReference type="Gene3D" id="3.40.50.1820">
    <property type="entry name" value="alpha/beta hydrolase"/>
    <property type="match status" value="1"/>
</dbReference>
<evidence type="ECO:0000313" key="2">
    <source>
        <dbReference type="EMBL" id="TSP11883.1"/>
    </source>
</evidence>
<dbReference type="InterPro" id="IPR050228">
    <property type="entry name" value="Carboxylesterase_BioH"/>
</dbReference>
<keyword evidence="1" id="KW-0732">Signal</keyword>
<dbReference type="SUPFAM" id="SSF53474">
    <property type="entry name" value="alpha/beta-Hydrolases"/>
    <property type="match status" value="1"/>
</dbReference>
<dbReference type="PROSITE" id="PS51257">
    <property type="entry name" value="PROKAR_LIPOPROTEIN"/>
    <property type="match status" value="1"/>
</dbReference>
<sequence>MLRQSLRILPLICAALLGACAVPHATDSTDASAPIVLQSQGSFAVGGTVVQSPGTYALGKAGPDGQTLHGDHARVVYQIPVNPRKLPLVMWHGFGEFSKTWETTPDGREGFQTIFVRRRFPVYLIDQPRRGGAGRSTVAARIAAEPDEQRWFNMFRLGAWPNFYPGVQFSKDPEALNQYFRQMVPDTGPLDNKVAVDAVSALFQRIGPGILITHSYSGGLGWQAAMRNPAIRAVVSFEPGSGFVFPEGEVPATMSSLTGPLAGTAVTMDQFQALTRIPIVIYYGDNIPTEPSSDPGLDNWRVRLAMARLWVDAVNRHGGDAKLVHLPDVGIRGNTHFPFSDLNNLQVAEQMQAFLSRAELD</sequence>
<evidence type="ECO:0000256" key="1">
    <source>
        <dbReference type="SAM" id="SignalP"/>
    </source>
</evidence>
<keyword evidence="3" id="KW-1185">Reference proteome</keyword>
<name>A0ABY3EM68_9BURK</name>
<proteinExistence type="predicted"/>
<keyword evidence="2" id="KW-0378">Hydrolase</keyword>
<dbReference type="EMBL" id="VCIZ01000008">
    <property type="protein sequence ID" value="TSP11883.1"/>
    <property type="molecule type" value="Genomic_DNA"/>
</dbReference>
<dbReference type="CDD" id="cd12810">
    <property type="entry name" value="Esterase_713_like-3"/>
    <property type="match status" value="1"/>
</dbReference>
<dbReference type="Proteomes" id="UP000318943">
    <property type="component" value="Unassembled WGS sequence"/>
</dbReference>
<comment type="caution">
    <text evidence="2">The sequence shown here is derived from an EMBL/GenBank/DDBJ whole genome shotgun (WGS) entry which is preliminary data.</text>
</comment>
<dbReference type="InterPro" id="IPR029058">
    <property type="entry name" value="AB_hydrolase_fold"/>
</dbReference>
<accession>A0ABY3EM68</accession>
<gene>
    <name evidence="2" type="ORF">FGG12_15240</name>
</gene>
<organism evidence="2 3">
    <name type="scientific">Cupriavidus campinensis</name>
    <dbReference type="NCBI Taxonomy" id="151783"/>
    <lineage>
        <taxon>Bacteria</taxon>
        <taxon>Pseudomonadati</taxon>
        <taxon>Pseudomonadota</taxon>
        <taxon>Betaproteobacteria</taxon>
        <taxon>Burkholderiales</taxon>
        <taxon>Burkholderiaceae</taxon>
        <taxon>Cupriavidus</taxon>
    </lineage>
</organism>
<reference evidence="2 3" key="1">
    <citation type="submission" date="2019-05" db="EMBL/GenBank/DDBJ databases">
        <title>Whole genome sequence analysis of Cupriavidus campinensis S14E4C strain.</title>
        <authorList>
            <person name="Abbaszade G."/>
            <person name="Szabo A."/>
            <person name="Toumi M."/>
            <person name="Toth E."/>
        </authorList>
    </citation>
    <scope>NUCLEOTIDE SEQUENCE [LARGE SCALE GENOMIC DNA]</scope>
    <source>
        <strain evidence="2 3">S14E4C</strain>
    </source>
</reference>
<protein>
    <submittedName>
        <fullName evidence="2">Alpha/beta fold hydrolase</fullName>
    </submittedName>
</protein>
<feature type="chain" id="PRO_5047311434" evidence="1">
    <location>
        <begin position="26"/>
        <end position="361"/>
    </location>
</feature>
<feature type="signal peptide" evidence="1">
    <location>
        <begin position="1"/>
        <end position="25"/>
    </location>
</feature>
<dbReference type="RefSeq" id="WP_144198637.1">
    <property type="nucleotide sequence ID" value="NZ_CP097331.1"/>
</dbReference>